<feature type="compositionally biased region" description="Basic and acidic residues" evidence="1">
    <location>
        <begin position="572"/>
        <end position="582"/>
    </location>
</feature>
<feature type="compositionally biased region" description="Low complexity" evidence="1">
    <location>
        <begin position="524"/>
        <end position="537"/>
    </location>
</feature>
<feature type="compositionally biased region" description="Polar residues" evidence="1">
    <location>
        <begin position="493"/>
        <end position="509"/>
    </location>
</feature>
<reference evidence="3" key="1">
    <citation type="submission" date="2014-11" db="EMBL/GenBank/DDBJ databases">
        <authorList>
            <person name="Otto D Thomas"/>
            <person name="Naeem Raeece"/>
        </authorList>
    </citation>
    <scope>NUCLEOTIDE SEQUENCE</scope>
</reference>
<evidence type="ECO:0000256" key="2">
    <source>
        <dbReference type="SAM" id="Phobius"/>
    </source>
</evidence>
<proteinExistence type="predicted"/>
<evidence type="ECO:0000313" key="3">
    <source>
        <dbReference type="EMBL" id="CEM10139.1"/>
    </source>
</evidence>
<gene>
    <name evidence="3" type="ORF">Cvel_16107</name>
</gene>
<feature type="compositionally biased region" description="Basic and acidic residues" evidence="1">
    <location>
        <begin position="337"/>
        <end position="352"/>
    </location>
</feature>
<dbReference type="PANTHER" id="PTHR37471">
    <property type="entry name" value="UNNAMED PRODUCT"/>
    <property type="match status" value="1"/>
</dbReference>
<evidence type="ECO:0000256" key="1">
    <source>
        <dbReference type="SAM" id="MobiDB-lite"/>
    </source>
</evidence>
<dbReference type="EMBL" id="CDMZ01000250">
    <property type="protein sequence ID" value="CEM10139.1"/>
    <property type="molecule type" value="Genomic_DNA"/>
</dbReference>
<feature type="region of interest" description="Disordered" evidence="1">
    <location>
        <begin position="461"/>
        <end position="588"/>
    </location>
</feature>
<keyword evidence="2" id="KW-1133">Transmembrane helix</keyword>
<feature type="region of interest" description="Disordered" evidence="1">
    <location>
        <begin position="208"/>
        <end position="233"/>
    </location>
</feature>
<organism evidence="3">
    <name type="scientific">Chromera velia CCMP2878</name>
    <dbReference type="NCBI Taxonomy" id="1169474"/>
    <lineage>
        <taxon>Eukaryota</taxon>
        <taxon>Sar</taxon>
        <taxon>Alveolata</taxon>
        <taxon>Colpodellida</taxon>
        <taxon>Chromeraceae</taxon>
        <taxon>Chromera</taxon>
    </lineage>
</organism>
<feature type="transmembrane region" description="Helical" evidence="2">
    <location>
        <begin position="12"/>
        <end position="32"/>
    </location>
</feature>
<keyword evidence="2" id="KW-0812">Transmembrane</keyword>
<feature type="compositionally biased region" description="Basic and acidic residues" evidence="1">
    <location>
        <begin position="472"/>
        <end position="483"/>
    </location>
</feature>
<sequence>MPSSGQTFRRLVAVSVVAGYGAVEAMHYQLFCERRKLLKKEMRKKVDPSFVFFMNDQAKKMSDEDVHHFLYYNFFGRDAISLHPDELRDWCAYYSSDDPESLPYNFPLFETWRERLQGLKTGKRFAQKFCPVGGGTSVVRNPADELGWRYGVAPVNVMYKPLLLSCILAAGRGVARTMMRQVGFVAYGPVGNPACPLTFWVYTPPRMRGGGKEGRVERKEDSPSPSTSSEASKESEVFPLENVPVLFLHGFGFGVLLYIANILWLVRSSVCSGRPVILPEMRWLGSMGTTGADEEGLEQLPSYPQLCIEIQRFVQKYMTEICPQADVLRIEREKALAAEREGDGENDRRDSQETMQTMGGSLDSPVPMMVDVLAHSYGTSVASALLLHCGENGVATVSAHRYESAAPVSKGGKGSLAPDEVDAFVPAFSLSRDKLTSAAAPFLSDAAWPLNVAASWFGLGGGSTGQEGETEDSTHTKKQEDQRASTPGVATERSGSPTGSQKETVGQEQKGSEVGMKKGGTAELLSPPSFTLSLPPSAVSTKAAASTPERQRGVEQNGKDIPKVQTEPSVVSEEKGQRRDTSEAPTPVVPEARRPVFYRRCALGDPICFFIQASKIAQLVHLPPWRIGFPDMRACRRAEAEKKAELVSEGEEEGKRGFWRLGPSWDQEGIHEDVSGGDEKLEEAERRAQEASKSFVSFAAGAALSKARDEISMYLDRAAIMKSLLVYWFFVFTDFGTVWTTSRQMHGHEYIDRGELMKLGNNLLVVLADTDLVVPGPAVYGYIQRFNAEAKEEEDKVRAIMARGGHGSCWTEQSANEIASFLNSRN</sequence>
<dbReference type="PANTHER" id="PTHR37471:SF1">
    <property type="entry name" value="AB HYDROLASE-1 DOMAIN-CONTAINING PROTEIN"/>
    <property type="match status" value="1"/>
</dbReference>
<protein>
    <recommendedName>
        <fullName evidence="4">AB hydrolase-1 domain-containing protein</fullName>
    </recommendedName>
</protein>
<feature type="compositionally biased region" description="Basic and acidic residues" evidence="1">
    <location>
        <begin position="549"/>
        <end position="562"/>
    </location>
</feature>
<dbReference type="VEuPathDB" id="CryptoDB:Cvel_16107"/>
<feature type="region of interest" description="Disordered" evidence="1">
    <location>
        <begin position="337"/>
        <end position="362"/>
    </location>
</feature>
<dbReference type="AlphaFoldDB" id="A0A0G4FB85"/>
<keyword evidence="2" id="KW-0472">Membrane</keyword>
<feature type="compositionally biased region" description="Basic and acidic residues" evidence="1">
    <location>
        <begin position="210"/>
        <end position="222"/>
    </location>
</feature>
<accession>A0A0G4FB85</accession>
<name>A0A0G4FB85_9ALVE</name>
<evidence type="ECO:0008006" key="4">
    <source>
        <dbReference type="Google" id="ProtNLM"/>
    </source>
</evidence>
<feature type="transmembrane region" description="Helical" evidence="2">
    <location>
        <begin position="243"/>
        <end position="266"/>
    </location>
</feature>